<dbReference type="PANTHER" id="PTHR10963:SF24">
    <property type="entry name" value="GLYCOSIDASE C21B10.07-RELATED"/>
    <property type="match status" value="1"/>
</dbReference>
<dbReference type="AlphaFoldDB" id="A0AA38S5Q5"/>
<dbReference type="PROSITE" id="PS51212">
    <property type="entry name" value="WSC"/>
    <property type="match status" value="1"/>
</dbReference>
<evidence type="ECO:0000313" key="5">
    <source>
        <dbReference type="Proteomes" id="UP001174691"/>
    </source>
</evidence>
<dbReference type="GO" id="GO:0009251">
    <property type="term" value="P:glucan catabolic process"/>
    <property type="evidence" value="ECO:0007669"/>
    <property type="project" value="TreeGrafter"/>
</dbReference>
<organism evidence="4 5">
    <name type="scientific">Coniochaeta hoffmannii</name>
    <dbReference type="NCBI Taxonomy" id="91930"/>
    <lineage>
        <taxon>Eukaryota</taxon>
        <taxon>Fungi</taxon>
        <taxon>Dikarya</taxon>
        <taxon>Ascomycota</taxon>
        <taxon>Pezizomycotina</taxon>
        <taxon>Sordariomycetes</taxon>
        <taxon>Sordariomycetidae</taxon>
        <taxon>Coniochaetales</taxon>
        <taxon>Coniochaetaceae</taxon>
        <taxon>Coniochaeta</taxon>
    </lineage>
</organism>
<dbReference type="CDD" id="cd02181">
    <property type="entry name" value="GH16_fungal_Lam16A_glucanase"/>
    <property type="match status" value="1"/>
</dbReference>
<reference evidence="4" key="1">
    <citation type="submission" date="2022-07" db="EMBL/GenBank/DDBJ databases">
        <title>Fungi with potential for degradation of polypropylene.</title>
        <authorList>
            <person name="Gostincar C."/>
        </authorList>
    </citation>
    <scope>NUCLEOTIDE SEQUENCE</scope>
    <source>
        <strain evidence="4">EXF-13287</strain>
    </source>
</reference>
<dbReference type="SUPFAM" id="SSF49899">
    <property type="entry name" value="Concanavalin A-like lectins/glucanases"/>
    <property type="match status" value="1"/>
</dbReference>
<accession>A0AA38S5Q5</accession>
<proteinExistence type="predicted"/>
<evidence type="ECO:0000259" key="3">
    <source>
        <dbReference type="PROSITE" id="PS51762"/>
    </source>
</evidence>
<dbReference type="GO" id="GO:0004553">
    <property type="term" value="F:hydrolase activity, hydrolyzing O-glycosyl compounds"/>
    <property type="evidence" value="ECO:0007669"/>
    <property type="project" value="InterPro"/>
</dbReference>
<evidence type="ECO:0000313" key="4">
    <source>
        <dbReference type="EMBL" id="KAJ9156740.1"/>
    </source>
</evidence>
<evidence type="ECO:0000259" key="2">
    <source>
        <dbReference type="PROSITE" id="PS51212"/>
    </source>
</evidence>
<dbReference type="EMBL" id="JANBVN010000051">
    <property type="protein sequence ID" value="KAJ9156740.1"/>
    <property type="molecule type" value="Genomic_DNA"/>
</dbReference>
<feature type="region of interest" description="Disordered" evidence="1">
    <location>
        <begin position="371"/>
        <end position="390"/>
    </location>
</feature>
<dbReference type="Pfam" id="PF01822">
    <property type="entry name" value="WSC"/>
    <property type="match status" value="1"/>
</dbReference>
<dbReference type="SMART" id="SM00321">
    <property type="entry name" value="WSC"/>
    <property type="match status" value="1"/>
</dbReference>
<dbReference type="InterPro" id="IPR000757">
    <property type="entry name" value="Beta-glucanase-like"/>
</dbReference>
<keyword evidence="5" id="KW-1185">Reference proteome</keyword>
<feature type="domain" description="WSC" evidence="2">
    <location>
        <begin position="400"/>
        <end position="492"/>
    </location>
</feature>
<dbReference type="Pfam" id="PF26113">
    <property type="entry name" value="GH16_XgeA"/>
    <property type="match status" value="1"/>
</dbReference>
<protein>
    <submittedName>
        <fullName evidence="4">Mixed-linked glucanase</fullName>
    </submittedName>
</protein>
<evidence type="ECO:0000256" key="1">
    <source>
        <dbReference type="SAM" id="MobiDB-lite"/>
    </source>
</evidence>
<gene>
    <name evidence="4" type="ORF">NKR19_g4175</name>
</gene>
<dbReference type="Proteomes" id="UP001174691">
    <property type="component" value="Unassembled WGS sequence"/>
</dbReference>
<dbReference type="InterPro" id="IPR013320">
    <property type="entry name" value="ConA-like_dom_sf"/>
</dbReference>
<name>A0AA38S5Q5_9PEZI</name>
<dbReference type="Gene3D" id="2.60.120.200">
    <property type="match status" value="1"/>
</dbReference>
<dbReference type="PANTHER" id="PTHR10963">
    <property type="entry name" value="GLYCOSYL HYDROLASE-RELATED"/>
    <property type="match status" value="1"/>
</dbReference>
<comment type="caution">
    <text evidence="4">The sequence shown here is derived from an EMBL/GenBank/DDBJ whole genome shotgun (WGS) entry which is preliminary data.</text>
</comment>
<dbReference type="InterPro" id="IPR002889">
    <property type="entry name" value="WSC_carb-bd"/>
</dbReference>
<sequence>MSVYSLATSYVGNALISGFNWINTADPTGGFVAYQSQQDAFSRGLYSVDGLTESVTLRVDTTNVYPADGSQGGRPSIRIESKLPVNKGLVIGDFAHMPGSVCGSWPAFWMYGPDWPNNGEIDIIEGANTALKNLMSGHTAEGCTLPSTGFTGSQGSTDCTSPGNNGGIGCNYVAPNSDSFSYGDDFNSIGGGVYALEWTDAAIKIWHFPRTAIPSDITNKQPDPSSWGQPEALFGGSTCEVDQFFSDMSIVLNMDFCGAYAGNVWGLTDTCDIDTQSTCVDWVAGHPEAFTNVYWEINYIDVYDAPVSTSSSSSTQLTSSSTSSTFPVISTGIYANQSSTGSMSTLASLSTSGSANIPTSLTVPVSTTAGASTPASASMTGAPTSTPTASLTRDPAAIGDFVLLGCFGSNSSFVTFSSVGTDNAMTPEVCVGLCSARKYAGVFDDTCYCADTLDAASSALPDIDQCNQPCPGDPDMYCGGIASVSTSGNSTTASNRTMTTLPRRHARRAVASSNILLTVYANPDAGTSPQPPPAPALGNPSAVTITATATATAMTTIMSTMSYTTVCPTNPASFVVVEYCATFTVPKCNCASQTAPAIPLTTVVASCDTCGAQGESSVTLTLPAAVVAGATNTAAANAGSVAGPTQAALSAAAAAKSNVTATVTFSTTSTSSPGTFVTAAASAAVISKELLALIVAGTCTLYFAMLL</sequence>
<feature type="domain" description="GH16" evidence="3">
    <location>
        <begin position="19"/>
        <end position="291"/>
    </location>
</feature>
<dbReference type="InterPro" id="IPR050546">
    <property type="entry name" value="Glycosyl_Hydrlase_16"/>
</dbReference>
<dbReference type="PROSITE" id="PS51762">
    <property type="entry name" value="GH16_2"/>
    <property type="match status" value="1"/>
</dbReference>